<feature type="signal peptide" evidence="2">
    <location>
        <begin position="1"/>
        <end position="19"/>
    </location>
</feature>
<keyword evidence="1" id="KW-0812">Transmembrane</keyword>
<keyword evidence="2" id="KW-0732">Signal</keyword>
<feature type="transmembrane region" description="Helical" evidence="1">
    <location>
        <begin position="137"/>
        <end position="156"/>
    </location>
</feature>
<keyword evidence="3" id="KW-1185">Reference proteome</keyword>
<reference evidence="4" key="1">
    <citation type="submission" date="2016-11" db="UniProtKB">
        <authorList>
            <consortium name="WormBaseParasite"/>
        </authorList>
    </citation>
    <scope>IDENTIFICATION</scope>
</reference>
<dbReference type="WBParaSite" id="MhA1_Contig1148.frz3.gene6">
    <property type="protein sequence ID" value="MhA1_Contig1148.frz3.gene6"/>
    <property type="gene ID" value="MhA1_Contig1148.frz3.gene6"/>
</dbReference>
<evidence type="ECO:0000256" key="1">
    <source>
        <dbReference type="SAM" id="Phobius"/>
    </source>
</evidence>
<evidence type="ECO:0000313" key="3">
    <source>
        <dbReference type="Proteomes" id="UP000095281"/>
    </source>
</evidence>
<proteinExistence type="predicted"/>
<dbReference type="Proteomes" id="UP000095281">
    <property type="component" value="Unplaced"/>
</dbReference>
<keyword evidence="1" id="KW-1133">Transmembrane helix</keyword>
<organism evidence="3 4">
    <name type="scientific">Meloidogyne hapla</name>
    <name type="common">Root-knot nematode worm</name>
    <dbReference type="NCBI Taxonomy" id="6305"/>
    <lineage>
        <taxon>Eukaryota</taxon>
        <taxon>Metazoa</taxon>
        <taxon>Ecdysozoa</taxon>
        <taxon>Nematoda</taxon>
        <taxon>Chromadorea</taxon>
        <taxon>Rhabditida</taxon>
        <taxon>Tylenchina</taxon>
        <taxon>Tylenchomorpha</taxon>
        <taxon>Tylenchoidea</taxon>
        <taxon>Meloidogynidae</taxon>
        <taxon>Meloidogyninae</taxon>
        <taxon>Meloidogyne</taxon>
    </lineage>
</organism>
<dbReference type="AlphaFoldDB" id="A0A1I8B0I8"/>
<evidence type="ECO:0000313" key="4">
    <source>
        <dbReference type="WBParaSite" id="MhA1_Contig1148.frz3.gene6"/>
    </source>
</evidence>
<feature type="chain" id="PRO_5009315301" evidence="2">
    <location>
        <begin position="20"/>
        <end position="176"/>
    </location>
</feature>
<protein>
    <submittedName>
        <fullName evidence="4">Uncharacterized protein</fullName>
    </submittedName>
</protein>
<keyword evidence="1" id="KW-0472">Membrane</keyword>
<evidence type="ECO:0000256" key="2">
    <source>
        <dbReference type="SAM" id="SignalP"/>
    </source>
</evidence>
<sequence>MQVFLLILLSSECFSLSKGMDNLTNFNINQSINGNSKGIMTELLNQTTNGTWNNFLDYDNEEMNNGDLDKVAQSDNSDLNKLLNQQESTFLDTNTTTEIIPTNTSIYSLPLETSTNVIEVEYTECDCPMIDTKDFEIGAIIGATVAFGIFLVIMLIRICMKKREEIGPCIRCFFCL</sequence>
<accession>A0A1I8B0I8</accession>
<name>A0A1I8B0I8_MELHA</name>